<comment type="caution">
    <text evidence="5">The sequence shown here is derived from an EMBL/GenBank/DDBJ whole genome shotgun (WGS) entry which is preliminary data.</text>
</comment>
<feature type="region of interest" description="Disordered" evidence="3">
    <location>
        <begin position="534"/>
        <end position="564"/>
    </location>
</feature>
<dbReference type="PANTHER" id="PTHR42855:SF1">
    <property type="entry name" value="ABC TRANSPORTER DOMAIN-CONTAINING PROTEIN"/>
    <property type="match status" value="1"/>
</dbReference>
<dbReference type="CDD" id="cd03221">
    <property type="entry name" value="ABCF_EF-3"/>
    <property type="match status" value="2"/>
</dbReference>
<dbReference type="InterPro" id="IPR003593">
    <property type="entry name" value="AAA+_ATPase"/>
</dbReference>
<dbReference type="InterPro" id="IPR051309">
    <property type="entry name" value="ABCF_ATPase"/>
</dbReference>
<dbReference type="GO" id="GO:0003677">
    <property type="term" value="F:DNA binding"/>
    <property type="evidence" value="ECO:0007669"/>
    <property type="project" value="InterPro"/>
</dbReference>
<organism evidence="5 6">
    <name type="scientific">Fulvivirga sedimenti</name>
    <dbReference type="NCBI Taxonomy" id="2879465"/>
    <lineage>
        <taxon>Bacteria</taxon>
        <taxon>Pseudomonadati</taxon>
        <taxon>Bacteroidota</taxon>
        <taxon>Cytophagia</taxon>
        <taxon>Cytophagales</taxon>
        <taxon>Fulvivirgaceae</taxon>
        <taxon>Fulvivirga</taxon>
    </lineage>
</organism>
<sequence length="625" mass="71541">MNLISADNISIRFGDRLLLDNVSFGLEQGRKVALVGVNGCGKSTLLRILAGEEAPSSGEVAYKNDLNMAYLPQQPDLDPDATILEAAMDMDDPVMEVVSQYEQAVYRSAYDPKAVERLTDLASKMDSLNAWNYESKVKEILGRLGLHDLEQKVGELSGGQQKRVGLARALLQQPELLLLDEPTNHLDLDIIEWLEEYLSANQMSILMVTHDRYFLESVTNEIVEIDQAKLFQYNGNYSYFLEKKQERYENDQARSEKARNLMRKELEWIRRQPKARGTKAKYRIEAFEELKKDAARPASAGTVELDVSEKRLGGKIIELQHVSKSYGETVILRPFSYIFRKGEKIGIVGKNGSGKTTFLEILSGRLEPDSGVIDQGVNTHIGYFRQEEPNFKPGERVIDIVRAEAEVMKLSDGNEISASQMLQRFNFSPSQQYDIVDKLSGGEKRRLQLLLVLLLNPNFLILDEPTNDLDLITLQVLEDFLQGYKGCLIVVSHDRYFMNRMVDHLFIFEKGKDVEDFNGTYLQYRDQQDLQKFAEQESRKPELQKSKEKARGSSEKLSFKEKREMEQLEADMEILNSRKAELIESLNSGDLNHEQLREVAEEIEKNQEELDSKELRWLELSEKEG</sequence>
<dbReference type="InterPro" id="IPR037118">
    <property type="entry name" value="Val-tRNA_synth_C_sf"/>
</dbReference>
<dbReference type="SMART" id="SM00382">
    <property type="entry name" value="AAA"/>
    <property type="match status" value="2"/>
</dbReference>
<dbReference type="Gene3D" id="1.10.287.380">
    <property type="entry name" value="Valyl-tRNA synthetase, C-terminal domain"/>
    <property type="match status" value="1"/>
</dbReference>
<dbReference type="Pfam" id="PF00005">
    <property type="entry name" value="ABC_tran"/>
    <property type="match status" value="2"/>
</dbReference>
<dbReference type="GO" id="GO:0016887">
    <property type="term" value="F:ATP hydrolysis activity"/>
    <property type="evidence" value="ECO:0007669"/>
    <property type="project" value="InterPro"/>
</dbReference>
<dbReference type="InterPro" id="IPR032781">
    <property type="entry name" value="ABC_tran_Xtn"/>
</dbReference>
<evidence type="ECO:0000313" key="5">
    <source>
        <dbReference type="EMBL" id="MCA6077928.1"/>
    </source>
</evidence>
<feature type="domain" description="ABC transporter" evidence="4">
    <location>
        <begin position="317"/>
        <end position="535"/>
    </location>
</feature>
<accession>A0A9X1KYH3</accession>
<evidence type="ECO:0000256" key="3">
    <source>
        <dbReference type="SAM" id="MobiDB-lite"/>
    </source>
</evidence>
<dbReference type="InterPro" id="IPR032524">
    <property type="entry name" value="ABC_tran_C"/>
</dbReference>
<dbReference type="Pfam" id="PF12848">
    <property type="entry name" value="ABC_tran_Xtn"/>
    <property type="match status" value="1"/>
</dbReference>
<evidence type="ECO:0000313" key="6">
    <source>
        <dbReference type="Proteomes" id="UP001139409"/>
    </source>
</evidence>
<dbReference type="Gene3D" id="3.40.50.300">
    <property type="entry name" value="P-loop containing nucleotide triphosphate hydrolases"/>
    <property type="match status" value="2"/>
</dbReference>
<name>A0A9X1KYH3_9BACT</name>
<gene>
    <name evidence="5" type="ORF">LDX50_23835</name>
</gene>
<dbReference type="InterPro" id="IPR003439">
    <property type="entry name" value="ABC_transporter-like_ATP-bd"/>
</dbReference>
<keyword evidence="2 5" id="KW-0067">ATP-binding</keyword>
<dbReference type="Pfam" id="PF16326">
    <property type="entry name" value="ABC_tran_CTD"/>
    <property type="match status" value="1"/>
</dbReference>
<dbReference type="Proteomes" id="UP001139409">
    <property type="component" value="Unassembled WGS sequence"/>
</dbReference>
<dbReference type="PANTHER" id="PTHR42855">
    <property type="entry name" value="ABC TRANSPORTER ATP-BINDING SUBUNIT"/>
    <property type="match status" value="1"/>
</dbReference>
<dbReference type="GO" id="GO:0005524">
    <property type="term" value="F:ATP binding"/>
    <property type="evidence" value="ECO:0007669"/>
    <property type="project" value="UniProtKB-KW"/>
</dbReference>
<evidence type="ECO:0000259" key="4">
    <source>
        <dbReference type="PROSITE" id="PS50893"/>
    </source>
</evidence>
<dbReference type="FunFam" id="3.40.50.300:FF:000011">
    <property type="entry name" value="Putative ABC transporter ATP-binding component"/>
    <property type="match status" value="1"/>
</dbReference>
<dbReference type="InterPro" id="IPR017871">
    <property type="entry name" value="ABC_transporter-like_CS"/>
</dbReference>
<dbReference type="AlphaFoldDB" id="A0A9X1KYH3"/>
<dbReference type="RefSeq" id="WP_225698791.1">
    <property type="nucleotide sequence ID" value="NZ_JAIXNE010000005.1"/>
</dbReference>
<evidence type="ECO:0000256" key="1">
    <source>
        <dbReference type="ARBA" id="ARBA00022741"/>
    </source>
</evidence>
<dbReference type="PROSITE" id="PS00211">
    <property type="entry name" value="ABC_TRANSPORTER_1"/>
    <property type="match status" value="2"/>
</dbReference>
<protein>
    <submittedName>
        <fullName evidence="5">ABC-F family ATP-binding cassette domain-containing protein</fullName>
    </submittedName>
</protein>
<dbReference type="EMBL" id="JAIXNE010000005">
    <property type="protein sequence ID" value="MCA6077928.1"/>
    <property type="molecule type" value="Genomic_DNA"/>
</dbReference>
<reference evidence="5" key="1">
    <citation type="submission" date="2021-09" db="EMBL/GenBank/DDBJ databases">
        <title>Fulvivirga sp. isolated from coastal sediment.</title>
        <authorList>
            <person name="Yu H."/>
        </authorList>
    </citation>
    <scope>NUCLEOTIDE SEQUENCE</scope>
    <source>
        <strain evidence="5">1062</strain>
    </source>
</reference>
<proteinExistence type="predicted"/>
<feature type="domain" description="ABC transporter" evidence="4">
    <location>
        <begin position="4"/>
        <end position="252"/>
    </location>
</feature>
<evidence type="ECO:0000256" key="2">
    <source>
        <dbReference type="ARBA" id="ARBA00022840"/>
    </source>
</evidence>
<dbReference type="SUPFAM" id="SSF52540">
    <property type="entry name" value="P-loop containing nucleoside triphosphate hydrolases"/>
    <property type="match status" value="2"/>
</dbReference>
<keyword evidence="1" id="KW-0547">Nucleotide-binding</keyword>
<keyword evidence="6" id="KW-1185">Reference proteome</keyword>
<dbReference type="InterPro" id="IPR027417">
    <property type="entry name" value="P-loop_NTPase"/>
</dbReference>
<dbReference type="PROSITE" id="PS50893">
    <property type="entry name" value="ABC_TRANSPORTER_2"/>
    <property type="match status" value="2"/>
</dbReference>